<evidence type="ECO:0000313" key="1">
    <source>
        <dbReference type="EMBL" id="CAB4673549.1"/>
    </source>
</evidence>
<proteinExistence type="predicted"/>
<protein>
    <submittedName>
        <fullName evidence="1">Unannotated protein</fullName>
    </submittedName>
</protein>
<reference evidence="1" key="1">
    <citation type="submission" date="2020-05" db="EMBL/GenBank/DDBJ databases">
        <authorList>
            <person name="Chiriac C."/>
            <person name="Salcher M."/>
            <person name="Ghai R."/>
            <person name="Kavagutti S V."/>
        </authorList>
    </citation>
    <scope>NUCLEOTIDE SEQUENCE</scope>
</reference>
<name>A0A6J6MJG0_9ZZZZ</name>
<sequence length="434" mass="47498">MVLRRLSLLVTALVLMASLSSTSAQAADPTCAQGGECRIGNFGPGGGRIVYDAGSLQWWGRYLEAVSVPSGAGRPWSLQPTTSLYAGDVTGRAHIDAKAVGYGRLNTSAIIAQSGAGRYAASFVDAFVRNGYDDWFLPSKDELDAVYRTHAIYGVPRIVKAAYWSSSENSANYAWYQMFQDGTQFTDESGVGAITGIKQLTRNRLHRGSGWPSLPYQVMAMRSFPAGIGVPPTQSNPVLTGNTCTNTGPCVVGDIGPGGGVVFYDAGVSKAWGRYMEAAPVEMEGVGLPWKRLNAIDRRKPVYRDSIGQLARIKRVRSKAIGMGRINTTAIVKAYGRGRYAARYADSMVLNGYDDWFLPSKDELNVMYSILSTAYLRIGSYARSFYWSSSEYDYNNAWTVNFKDGQQFDREKWLSPDAENGVKALRVRPVRAFG</sequence>
<organism evidence="1">
    <name type="scientific">freshwater metagenome</name>
    <dbReference type="NCBI Taxonomy" id="449393"/>
    <lineage>
        <taxon>unclassified sequences</taxon>
        <taxon>metagenomes</taxon>
        <taxon>ecological metagenomes</taxon>
    </lineage>
</organism>
<accession>A0A6J6MJG0</accession>
<dbReference type="EMBL" id="CAEZWV010000018">
    <property type="protein sequence ID" value="CAB4673549.1"/>
    <property type="molecule type" value="Genomic_DNA"/>
</dbReference>
<gene>
    <name evidence="1" type="ORF">UFOPK2295_00952</name>
</gene>
<dbReference type="AlphaFoldDB" id="A0A6J6MJG0"/>